<dbReference type="eggNOG" id="ENOG5031AVH">
    <property type="taxonomic scope" value="Bacteria"/>
</dbReference>
<dbReference type="STRING" id="1517416.IDAT_01320"/>
<comment type="caution">
    <text evidence="1">The sequence shown here is derived from an EMBL/GenBank/DDBJ whole genome shotgun (WGS) entry which is preliminary data.</text>
</comment>
<dbReference type="Pfam" id="PF02635">
    <property type="entry name" value="DsrE"/>
    <property type="match status" value="1"/>
</dbReference>
<proteinExistence type="predicted"/>
<dbReference type="InterPro" id="IPR027396">
    <property type="entry name" value="DsrEFH-like"/>
</dbReference>
<evidence type="ECO:0000313" key="1">
    <source>
        <dbReference type="EMBL" id="KFZ29765.1"/>
    </source>
</evidence>
<protein>
    <submittedName>
        <fullName evidence="1">Uncharacterized protein</fullName>
    </submittedName>
</protein>
<dbReference type="RefSeq" id="WP_034729492.1">
    <property type="nucleotide sequence ID" value="NZ_JPIN01000001.1"/>
</dbReference>
<dbReference type="EMBL" id="JPIN01000001">
    <property type="protein sequence ID" value="KFZ29765.1"/>
    <property type="molecule type" value="Genomic_DNA"/>
</dbReference>
<dbReference type="Proteomes" id="UP000053718">
    <property type="component" value="Unassembled WGS sequence"/>
</dbReference>
<accession>A0A094IQ02</accession>
<gene>
    <name evidence="1" type="ORF">IDAT_01320</name>
</gene>
<reference evidence="1 2" key="1">
    <citation type="submission" date="2014-06" db="EMBL/GenBank/DDBJ databases">
        <title>Draft genome sequence of Idiomarina sp. MCCC 1A10513.</title>
        <authorList>
            <person name="Du J."/>
            <person name="Lai Q."/>
            <person name="Shao Z."/>
        </authorList>
    </citation>
    <scope>NUCLEOTIDE SEQUENCE [LARGE SCALE GENOMIC DNA]</scope>
    <source>
        <strain evidence="1 2">MCCC 1A10513</strain>
    </source>
</reference>
<dbReference type="OrthoDB" id="6237968at2"/>
<dbReference type="AlphaFoldDB" id="A0A094IQ02"/>
<dbReference type="InterPro" id="IPR003787">
    <property type="entry name" value="Sulphur_relay_DsrE/F-like"/>
</dbReference>
<evidence type="ECO:0000313" key="2">
    <source>
        <dbReference type="Proteomes" id="UP000053718"/>
    </source>
</evidence>
<name>A0A094IQ02_9GAMM</name>
<keyword evidence="2" id="KW-1185">Reference proteome</keyword>
<organism evidence="1 2">
    <name type="scientific">Pseudidiomarina atlantica</name>
    <dbReference type="NCBI Taxonomy" id="1517416"/>
    <lineage>
        <taxon>Bacteria</taxon>
        <taxon>Pseudomonadati</taxon>
        <taxon>Pseudomonadota</taxon>
        <taxon>Gammaproteobacteria</taxon>
        <taxon>Alteromonadales</taxon>
        <taxon>Idiomarinaceae</taxon>
        <taxon>Pseudidiomarina</taxon>
    </lineage>
</organism>
<dbReference type="SUPFAM" id="SSF75169">
    <property type="entry name" value="DsrEFH-like"/>
    <property type="match status" value="1"/>
</dbReference>
<dbReference type="Gene3D" id="3.40.1260.10">
    <property type="entry name" value="DsrEFH-like"/>
    <property type="match status" value="1"/>
</dbReference>
<sequence>MQIYLIQTYAPQVADSFHGQDMLLALATLELNPQLIFQGDALLQIRAGNDQERHGKSLQKRYGLLALFDAPEPWVFAEDLVAMELTVDDLVIDVVVKSADEVNELLAKSSKVLRF</sequence>